<feature type="compositionally biased region" description="Basic and acidic residues" evidence="6">
    <location>
        <begin position="27"/>
        <end position="41"/>
    </location>
</feature>
<dbReference type="GO" id="GO:0005886">
    <property type="term" value="C:plasma membrane"/>
    <property type="evidence" value="ECO:0007669"/>
    <property type="project" value="UniProtKB-SubCell"/>
</dbReference>
<dbReference type="Gene3D" id="1.20.1250.20">
    <property type="entry name" value="MFS general substrate transporter like domains"/>
    <property type="match status" value="1"/>
</dbReference>
<feature type="transmembrane region" description="Helical" evidence="7">
    <location>
        <begin position="424"/>
        <end position="444"/>
    </location>
</feature>
<keyword evidence="3 7" id="KW-0812">Transmembrane</keyword>
<dbReference type="Pfam" id="PF07690">
    <property type="entry name" value="MFS_1"/>
    <property type="match status" value="1"/>
</dbReference>
<dbReference type="SUPFAM" id="SSF103473">
    <property type="entry name" value="MFS general substrate transporter"/>
    <property type="match status" value="1"/>
</dbReference>
<reference evidence="9" key="1">
    <citation type="journal article" date="2021" name="Polymers (Basel)">
        <title>Highly Stretchable Bacterial Cellulose Produced by Komagataeibacter hansenii SI1.</title>
        <authorList>
            <person name="Cielecka I."/>
            <person name="Ryngajllo M."/>
            <person name="Maniukiewicz W."/>
            <person name="Bielecki S."/>
        </authorList>
    </citation>
    <scope>NUCLEOTIDE SEQUENCE</scope>
    <source>
        <strain evidence="9">SI1</strain>
    </source>
</reference>
<comment type="caution">
    <text evidence="9">The sequence shown here is derived from an EMBL/GenBank/DDBJ whole genome shotgun (WGS) entry which is preliminary data.</text>
</comment>
<feature type="transmembrane region" description="Helical" evidence="7">
    <location>
        <begin position="354"/>
        <end position="377"/>
    </location>
</feature>
<keyword evidence="5 7" id="KW-0472">Membrane</keyword>
<dbReference type="PROSITE" id="PS50850">
    <property type="entry name" value="MFS"/>
    <property type="match status" value="1"/>
</dbReference>
<organism evidence="9 10">
    <name type="scientific">Novacetimonas hansenii</name>
    <name type="common">Komagataeibacter hansenii</name>
    <dbReference type="NCBI Taxonomy" id="436"/>
    <lineage>
        <taxon>Bacteria</taxon>
        <taxon>Pseudomonadati</taxon>
        <taxon>Pseudomonadota</taxon>
        <taxon>Alphaproteobacteria</taxon>
        <taxon>Acetobacterales</taxon>
        <taxon>Acetobacteraceae</taxon>
        <taxon>Novacetimonas</taxon>
    </lineage>
</organism>
<feature type="transmembrane region" description="Helical" evidence="7">
    <location>
        <begin position="389"/>
        <end position="412"/>
    </location>
</feature>
<dbReference type="PANTHER" id="PTHR43124">
    <property type="entry name" value="PURINE EFFLUX PUMP PBUE"/>
    <property type="match status" value="1"/>
</dbReference>
<feature type="transmembrane region" description="Helical" evidence="7">
    <location>
        <begin position="185"/>
        <end position="205"/>
    </location>
</feature>
<dbReference type="InterPro" id="IPR036259">
    <property type="entry name" value="MFS_trans_sf"/>
</dbReference>
<comment type="subcellular location">
    <subcellularLocation>
        <location evidence="1">Cell membrane</location>
        <topology evidence="1">Multi-pass membrane protein</topology>
    </subcellularLocation>
</comment>
<feature type="transmembrane region" description="Helical" evidence="7">
    <location>
        <begin position="295"/>
        <end position="316"/>
    </location>
</feature>
<reference evidence="9" key="2">
    <citation type="submission" date="2022-03" db="EMBL/GenBank/DDBJ databases">
        <authorList>
            <person name="Ryngajllo M."/>
            <person name="Jacek P."/>
            <person name="Kubiak K."/>
        </authorList>
    </citation>
    <scope>NUCLEOTIDE SEQUENCE</scope>
    <source>
        <strain evidence="9">SI1</strain>
    </source>
</reference>
<feature type="transmembrane region" description="Helical" evidence="7">
    <location>
        <begin position="92"/>
        <end position="115"/>
    </location>
</feature>
<protein>
    <submittedName>
        <fullName evidence="9">MFS transporter</fullName>
    </submittedName>
</protein>
<evidence type="ECO:0000256" key="1">
    <source>
        <dbReference type="ARBA" id="ARBA00004651"/>
    </source>
</evidence>
<feature type="transmembrane region" description="Helical" evidence="7">
    <location>
        <begin position="211"/>
        <end position="233"/>
    </location>
</feature>
<evidence type="ECO:0000313" key="9">
    <source>
        <dbReference type="EMBL" id="MCJ8352817.1"/>
    </source>
</evidence>
<dbReference type="RefSeq" id="WP_247066099.1">
    <property type="nucleotide sequence ID" value="NZ_JAIBCX010000003.1"/>
</dbReference>
<dbReference type="InterPro" id="IPR011701">
    <property type="entry name" value="MFS"/>
</dbReference>
<dbReference type="AlphaFoldDB" id="A0AAW5ELY8"/>
<feature type="domain" description="Major facilitator superfamily (MFS) profile" evidence="8">
    <location>
        <begin position="58"/>
        <end position="451"/>
    </location>
</feature>
<evidence type="ECO:0000256" key="3">
    <source>
        <dbReference type="ARBA" id="ARBA00022692"/>
    </source>
</evidence>
<accession>A0AAW5ELY8</accession>
<sequence>MHDVLQDRGVWAGGLRSMVLAAGEPGPARREPGMSERDPGAHRTPATVLAPQGWSPAVILLLGVAGVLDFIDRFVFSAANDAIKHDLHLSDATVGLLGGTAFALLYGVMIVPFALISDRGFAARMASFGIAMWSVATALMGCAHMIATMAATRICVGLGQAAFSPSSSALNAAYSIPEKRSTSFAVSYGISYLGYVIGLAGGGYLVEHIGWRATFAAVGLAGIPVAIAMHLFIPEPPMPHVVRNGESWRALLANRPLRALLFYGMTSQVVSYGITLWGVSFYMRSFGLSSGAAGAWFGIGIGIASVVGTFIGGPIADRVAVRFGFSGAMRFAFWAYLVAQPFQILQVMTHSLGLSLVMLVLTTVISALCTGPIYGAIPTVVPVHRRAAATGLYALLANAIGIGLGPPLFGWISDLLTPHFGADALRMSLLVAAVLGFWPAIHLFQLQRRLRQ</sequence>
<feature type="region of interest" description="Disordered" evidence="6">
    <location>
        <begin position="23"/>
        <end position="46"/>
    </location>
</feature>
<evidence type="ECO:0000259" key="8">
    <source>
        <dbReference type="PROSITE" id="PS50850"/>
    </source>
</evidence>
<feature type="transmembrane region" description="Helical" evidence="7">
    <location>
        <begin position="260"/>
        <end position="283"/>
    </location>
</feature>
<keyword evidence="2" id="KW-1003">Cell membrane</keyword>
<dbReference type="InterPro" id="IPR050189">
    <property type="entry name" value="MFS_Efflux_Transporters"/>
</dbReference>
<evidence type="ECO:0000256" key="6">
    <source>
        <dbReference type="SAM" id="MobiDB-lite"/>
    </source>
</evidence>
<evidence type="ECO:0000313" key="10">
    <source>
        <dbReference type="Proteomes" id="UP001202887"/>
    </source>
</evidence>
<dbReference type="PANTHER" id="PTHR43124:SF3">
    <property type="entry name" value="CHLORAMPHENICOL EFFLUX PUMP RV0191"/>
    <property type="match status" value="1"/>
</dbReference>
<name>A0AAW5ELY8_NOVHA</name>
<feature type="transmembrane region" description="Helical" evidence="7">
    <location>
        <begin position="328"/>
        <end position="348"/>
    </location>
</feature>
<evidence type="ECO:0000256" key="5">
    <source>
        <dbReference type="ARBA" id="ARBA00023136"/>
    </source>
</evidence>
<dbReference type="GO" id="GO:0022857">
    <property type="term" value="F:transmembrane transporter activity"/>
    <property type="evidence" value="ECO:0007669"/>
    <property type="project" value="InterPro"/>
</dbReference>
<gene>
    <name evidence="9" type="ORF">K1W68_02185</name>
</gene>
<dbReference type="InterPro" id="IPR020846">
    <property type="entry name" value="MFS_dom"/>
</dbReference>
<dbReference type="Proteomes" id="UP001202887">
    <property type="component" value="Unassembled WGS sequence"/>
</dbReference>
<proteinExistence type="predicted"/>
<evidence type="ECO:0000256" key="7">
    <source>
        <dbReference type="SAM" id="Phobius"/>
    </source>
</evidence>
<feature type="transmembrane region" description="Helical" evidence="7">
    <location>
        <begin position="121"/>
        <end position="143"/>
    </location>
</feature>
<keyword evidence="4 7" id="KW-1133">Transmembrane helix</keyword>
<dbReference type="EMBL" id="JAIBCX010000003">
    <property type="protein sequence ID" value="MCJ8352817.1"/>
    <property type="molecule type" value="Genomic_DNA"/>
</dbReference>
<evidence type="ECO:0000256" key="2">
    <source>
        <dbReference type="ARBA" id="ARBA00022475"/>
    </source>
</evidence>
<evidence type="ECO:0000256" key="4">
    <source>
        <dbReference type="ARBA" id="ARBA00022989"/>
    </source>
</evidence>